<dbReference type="SUPFAM" id="SSF69118">
    <property type="entry name" value="AhpD-like"/>
    <property type="match status" value="1"/>
</dbReference>
<dbReference type="AlphaFoldDB" id="A0A7Y2NXE5"/>
<feature type="domain" description="Carboxymuconolactone decarboxylase-like" evidence="1">
    <location>
        <begin position="49"/>
        <end position="113"/>
    </location>
</feature>
<evidence type="ECO:0000259" key="1">
    <source>
        <dbReference type="Pfam" id="PF02627"/>
    </source>
</evidence>
<sequence>MTRLHTIAPADAVGPAATLFGAIKQAIGMVPNAYATAGSNSPVALKASLGLDAALRETSLSTKQVEIIKLAVSETVGCDYCVAAHTLMGKKAGLSRDSILAIRRGADSDDAATDALADFARLLVTTTGTVPLEEVEAIKAAGYSDAQIVDTMLAIASITFTNLLNRVNDTTLDFPAAD</sequence>
<organism evidence="2 3">
    <name type="scientific">Telluria aromaticivorans</name>
    <dbReference type="NCBI Taxonomy" id="2725995"/>
    <lineage>
        <taxon>Bacteria</taxon>
        <taxon>Pseudomonadati</taxon>
        <taxon>Pseudomonadota</taxon>
        <taxon>Betaproteobacteria</taxon>
        <taxon>Burkholderiales</taxon>
        <taxon>Oxalobacteraceae</taxon>
        <taxon>Telluria group</taxon>
        <taxon>Telluria</taxon>
    </lineage>
</organism>
<evidence type="ECO:0000313" key="2">
    <source>
        <dbReference type="EMBL" id="NNG21642.1"/>
    </source>
</evidence>
<dbReference type="NCBIfam" id="TIGR00778">
    <property type="entry name" value="ahpD_dom"/>
    <property type="match status" value="1"/>
</dbReference>
<protein>
    <submittedName>
        <fullName evidence="2">Carboxymuconolactone decarboxylase family protein</fullName>
    </submittedName>
</protein>
<keyword evidence="3" id="KW-1185">Reference proteome</keyword>
<dbReference type="PANTHER" id="PTHR35446:SF3">
    <property type="entry name" value="CMD DOMAIN-CONTAINING PROTEIN"/>
    <property type="match status" value="1"/>
</dbReference>
<dbReference type="Proteomes" id="UP000533905">
    <property type="component" value="Unassembled WGS sequence"/>
</dbReference>
<dbReference type="InterPro" id="IPR029032">
    <property type="entry name" value="AhpD-like"/>
</dbReference>
<dbReference type="GO" id="GO:0051920">
    <property type="term" value="F:peroxiredoxin activity"/>
    <property type="evidence" value="ECO:0007669"/>
    <property type="project" value="InterPro"/>
</dbReference>
<dbReference type="Pfam" id="PF02627">
    <property type="entry name" value="CMD"/>
    <property type="match status" value="1"/>
</dbReference>
<accession>A0A7Y2NXE5</accession>
<dbReference type="InterPro" id="IPR004675">
    <property type="entry name" value="AhpD_core"/>
</dbReference>
<dbReference type="PANTHER" id="PTHR35446">
    <property type="entry name" value="SI:CH211-175M2.5"/>
    <property type="match status" value="1"/>
</dbReference>
<comment type="caution">
    <text evidence="2">The sequence shown here is derived from an EMBL/GenBank/DDBJ whole genome shotgun (WGS) entry which is preliminary data.</text>
</comment>
<dbReference type="EMBL" id="JABAIV010000001">
    <property type="protein sequence ID" value="NNG21642.1"/>
    <property type="molecule type" value="Genomic_DNA"/>
</dbReference>
<dbReference type="Gene3D" id="1.20.1290.10">
    <property type="entry name" value="AhpD-like"/>
    <property type="match status" value="1"/>
</dbReference>
<reference evidence="2 3" key="1">
    <citation type="submission" date="2020-04" db="EMBL/GenBank/DDBJ databases">
        <title>Massilia sp. nov., a cold adapted bacteria isolated from Arctic soil.</title>
        <authorList>
            <person name="Son J."/>
            <person name="Ka J.-O."/>
        </authorList>
    </citation>
    <scope>NUCLEOTIDE SEQUENCE [LARGE SCALE GENOMIC DNA]</scope>
    <source>
        <strain evidence="2 3">ML15P13</strain>
    </source>
</reference>
<dbReference type="RefSeq" id="WP_171080314.1">
    <property type="nucleotide sequence ID" value="NZ_JABAIV010000001.1"/>
</dbReference>
<dbReference type="InterPro" id="IPR003779">
    <property type="entry name" value="CMD-like"/>
</dbReference>
<proteinExistence type="predicted"/>
<evidence type="ECO:0000313" key="3">
    <source>
        <dbReference type="Proteomes" id="UP000533905"/>
    </source>
</evidence>
<gene>
    <name evidence="2" type="ORF">HGB41_01300</name>
</gene>
<name>A0A7Y2NXE5_9BURK</name>